<evidence type="ECO:0000259" key="7">
    <source>
        <dbReference type="Pfam" id="PF13193"/>
    </source>
</evidence>
<evidence type="ECO:0000313" key="9">
    <source>
        <dbReference type="Proteomes" id="UP001529369"/>
    </source>
</evidence>
<dbReference type="InterPro" id="IPR045851">
    <property type="entry name" value="AMP-bd_C_sf"/>
</dbReference>
<keyword evidence="9" id="KW-1185">Reference proteome</keyword>
<dbReference type="InterPro" id="IPR020845">
    <property type="entry name" value="AMP-binding_CS"/>
</dbReference>
<name>A0ABT8AGW7_9PROT</name>
<dbReference type="SUPFAM" id="SSF56801">
    <property type="entry name" value="Acetyl-CoA synthetase-like"/>
    <property type="match status" value="1"/>
</dbReference>
<protein>
    <recommendedName>
        <fullName evidence="1">acetate--CoA ligase</fullName>
        <ecNumber evidence="1">6.2.1.1</ecNumber>
    </recommendedName>
</protein>
<dbReference type="Proteomes" id="UP001529369">
    <property type="component" value="Unassembled WGS sequence"/>
</dbReference>
<evidence type="ECO:0000256" key="5">
    <source>
        <dbReference type="ARBA" id="ARBA00022990"/>
    </source>
</evidence>
<dbReference type="RefSeq" id="WP_377751738.1">
    <property type="nucleotide sequence ID" value="NZ_JBHTFA010000001.1"/>
</dbReference>
<evidence type="ECO:0000313" key="8">
    <source>
        <dbReference type="EMBL" id="MDN3568696.1"/>
    </source>
</evidence>
<keyword evidence="3" id="KW-0547">Nucleotide-binding</keyword>
<sequence length="653" mass="70455">MDETEIAWRPSEMMRQDANWSHFIRHCGLEDYAALAAQASAEPEWYWRALADWLGFRFRRAPDQMLDLGPGLHHPGWCLGGTTNLVDTAVLATSERTPDRDAIIWEGEGGEERRLTYAALEQEARALATGLQGLGLGAGDVVGFYLPMLPDTAVAFMACAWIGCITLPLFSGFGADAVAQRLAHSGARAVITTDATRRRGQTVTMKPVVDTALRDNADVRHVVVLRQHGAAVPMQAPRDVFWHELTAAAGAAPPIRELPAEHPILLMYTSGTTGLPKGTVHTHAGLGIKISQDVRLTLDLKPGDRMLWPTDFGWFGGTVTILGCLLAGATLVIPEGAPTFPDPGRMWRLIERHRITQFGTAPTLARMLRREAEALLDRHDLSSLRAIPSSGEAWDRETWLWVMRRIGGGRVPILNFSGGTEMCAIVASNILFPQKPGSFNGPVPGTGGDIVGPDGASLPPGEIGELVMREACIGTTRGLWRDEQRYLDSYWGQIPNLWVQGDLASRDAEGFWYLHGRSDDTMKIAGKRIGPTEIEEAMLLAGGVTEVAAVGVPDAVTGQAVVCVVVAAPGQPADAAQGRALADAVATAMGRAFRPKRVIFVPDLPKTRSMKVMRRVVRAALTGLSAGDLSSLVNPEVVQELARHAAADGNSDR</sequence>
<feature type="domain" description="AMP-dependent synthetase/ligase" evidence="6">
    <location>
        <begin position="94"/>
        <end position="479"/>
    </location>
</feature>
<dbReference type="Gene3D" id="3.40.50.12780">
    <property type="entry name" value="N-terminal domain of ligase-like"/>
    <property type="match status" value="1"/>
</dbReference>
<keyword evidence="2" id="KW-0436">Ligase</keyword>
<keyword evidence="4" id="KW-0067">ATP-binding</keyword>
<dbReference type="InterPro" id="IPR042099">
    <property type="entry name" value="ANL_N_sf"/>
</dbReference>
<dbReference type="InterPro" id="IPR025110">
    <property type="entry name" value="AMP-bd_C"/>
</dbReference>
<dbReference type="Pfam" id="PF00501">
    <property type="entry name" value="AMP-binding"/>
    <property type="match status" value="1"/>
</dbReference>
<dbReference type="Pfam" id="PF13193">
    <property type="entry name" value="AMP-binding_C"/>
    <property type="match status" value="1"/>
</dbReference>
<organism evidence="8 9">
    <name type="scientific">Paeniroseomonas aquatica</name>
    <dbReference type="NCBI Taxonomy" id="373043"/>
    <lineage>
        <taxon>Bacteria</taxon>
        <taxon>Pseudomonadati</taxon>
        <taxon>Pseudomonadota</taxon>
        <taxon>Alphaproteobacteria</taxon>
        <taxon>Acetobacterales</taxon>
        <taxon>Acetobacteraceae</taxon>
        <taxon>Paeniroseomonas</taxon>
    </lineage>
</organism>
<comment type="caution">
    <text evidence="8">The sequence shown here is derived from an EMBL/GenBank/DDBJ whole genome shotgun (WGS) entry which is preliminary data.</text>
</comment>
<evidence type="ECO:0000256" key="3">
    <source>
        <dbReference type="ARBA" id="ARBA00022741"/>
    </source>
</evidence>
<gene>
    <name evidence="8" type="ORF">QWZ14_30340</name>
</gene>
<feature type="domain" description="AMP-binding enzyme C-terminal" evidence="7">
    <location>
        <begin position="533"/>
        <end position="611"/>
    </location>
</feature>
<dbReference type="InterPro" id="IPR000873">
    <property type="entry name" value="AMP-dep_synth/lig_dom"/>
</dbReference>
<dbReference type="PROSITE" id="PS00455">
    <property type="entry name" value="AMP_BINDING"/>
    <property type="match status" value="1"/>
</dbReference>
<evidence type="ECO:0000259" key="6">
    <source>
        <dbReference type="Pfam" id="PF00501"/>
    </source>
</evidence>
<proteinExistence type="predicted"/>
<keyword evidence="5" id="KW-0007">Acetylation</keyword>
<evidence type="ECO:0000256" key="4">
    <source>
        <dbReference type="ARBA" id="ARBA00022840"/>
    </source>
</evidence>
<accession>A0ABT8AGW7</accession>
<dbReference type="EC" id="6.2.1.1" evidence="1"/>
<dbReference type="PANTHER" id="PTHR24095:SF14">
    <property type="entry name" value="ACETYL-COENZYME A SYNTHETASE 1"/>
    <property type="match status" value="1"/>
</dbReference>
<dbReference type="Gene3D" id="3.30.300.30">
    <property type="match status" value="1"/>
</dbReference>
<reference evidence="9" key="1">
    <citation type="journal article" date="2019" name="Int. J. Syst. Evol. Microbiol.">
        <title>The Global Catalogue of Microorganisms (GCM) 10K type strain sequencing project: providing services to taxonomists for standard genome sequencing and annotation.</title>
        <authorList>
            <consortium name="The Broad Institute Genomics Platform"/>
            <consortium name="The Broad Institute Genome Sequencing Center for Infectious Disease"/>
            <person name="Wu L."/>
            <person name="Ma J."/>
        </authorList>
    </citation>
    <scope>NUCLEOTIDE SEQUENCE [LARGE SCALE GENOMIC DNA]</scope>
    <source>
        <strain evidence="9">CECT 7131</strain>
    </source>
</reference>
<evidence type="ECO:0000256" key="2">
    <source>
        <dbReference type="ARBA" id="ARBA00022598"/>
    </source>
</evidence>
<evidence type="ECO:0000256" key="1">
    <source>
        <dbReference type="ARBA" id="ARBA00013275"/>
    </source>
</evidence>
<dbReference type="PANTHER" id="PTHR24095">
    <property type="entry name" value="ACETYL-COENZYME A SYNTHETASE"/>
    <property type="match status" value="1"/>
</dbReference>
<dbReference type="EMBL" id="JAUFPN010000301">
    <property type="protein sequence ID" value="MDN3568696.1"/>
    <property type="molecule type" value="Genomic_DNA"/>
</dbReference>